<gene>
    <name evidence="2" type="ORF">An02g10430</name>
</gene>
<feature type="region of interest" description="Disordered" evidence="1">
    <location>
        <begin position="96"/>
        <end position="128"/>
    </location>
</feature>
<dbReference type="KEGG" id="ang:An02g10430"/>
<dbReference type="RefSeq" id="XP_059603480.1">
    <property type="nucleotide sequence ID" value="XM_059746570.1"/>
</dbReference>
<evidence type="ECO:0000256" key="1">
    <source>
        <dbReference type="SAM" id="MobiDB-lite"/>
    </source>
</evidence>
<organism evidence="2">
    <name type="scientific">Aspergillus niger</name>
    <dbReference type="NCBI Taxonomy" id="5061"/>
    <lineage>
        <taxon>Eukaryota</taxon>
        <taxon>Fungi</taxon>
        <taxon>Dikarya</taxon>
        <taxon>Ascomycota</taxon>
        <taxon>Pezizomycotina</taxon>
        <taxon>Eurotiomycetes</taxon>
        <taxon>Eurotiomycetidae</taxon>
        <taxon>Eurotiales</taxon>
        <taxon>Aspergillaceae</taxon>
        <taxon>Aspergillus</taxon>
        <taxon>Aspergillus subgen. Circumdati</taxon>
    </lineage>
</organism>
<reference evidence="2" key="2">
    <citation type="submission" date="2025-08" db="UniProtKB">
        <authorList>
            <consortium name="RefSeq"/>
        </authorList>
    </citation>
    <scope>IDENTIFICATION</scope>
</reference>
<accession>A0AAJ8BWD7</accession>
<name>A0AAJ8BWD7_ASPNG</name>
<reference evidence="2" key="1">
    <citation type="submission" date="2025-02" db="EMBL/GenBank/DDBJ databases">
        <authorList>
            <consortium name="NCBI Genome Project"/>
        </authorList>
    </citation>
    <scope>NUCLEOTIDE SEQUENCE</scope>
</reference>
<dbReference type="GeneID" id="84590443"/>
<proteinExistence type="predicted"/>
<evidence type="ECO:0000313" key="2">
    <source>
        <dbReference type="RefSeq" id="XP_059603480.1"/>
    </source>
</evidence>
<feature type="compositionally biased region" description="Acidic residues" evidence="1">
    <location>
        <begin position="17"/>
        <end position="33"/>
    </location>
</feature>
<sequence length="128" mass="13362">MTGVDSAGEGEGWMGEGGEEEEKELSLQDDEVGDTGSGGSCGLSSPGGDDDLEPTGSPRMIMLLYQCSTTPHTAPREFQASYVVCLPDGPLTGFRIDPMETSPYGPAHSPGNHFIKRPKISSSGQGTP</sequence>
<protein>
    <submittedName>
        <fullName evidence="2">Uncharacterized protein</fullName>
    </submittedName>
</protein>
<feature type="region of interest" description="Disordered" evidence="1">
    <location>
        <begin position="1"/>
        <end position="57"/>
    </location>
</feature>
<dbReference type="AlphaFoldDB" id="A0AAJ8BWD7"/>
<dbReference type="VEuPathDB" id="FungiDB:An02g10430"/>